<protein>
    <submittedName>
        <fullName evidence="2">Uncharacterized protein</fullName>
    </submittedName>
</protein>
<evidence type="ECO:0000313" key="2">
    <source>
        <dbReference type="EMBL" id="VDP05416.1"/>
    </source>
</evidence>
<organism evidence="2 3">
    <name type="scientific">Schistosoma mattheei</name>
    <dbReference type="NCBI Taxonomy" id="31246"/>
    <lineage>
        <taxon>Eukaryota</taxon>
        <taxon>Metazoa</taxon>
        <taxon>Spiralia</taxon>
        <taxon>Lophotrochozoa</taxon>
        <taxon>Platyhelminthes</taxon>
        <taxon>Trematoda</taxon>
        <taxon>Digenea</taxon>
        <taxon>Strigeidida</taxon>
        <taxon>Schistosomatoidea</taxon>
        <taxon>Schistosomatidae</taxon>
        <taxon>Schistosoma</taxon>
    </lineage>
</organism>
<feature type="compositionally biased region" description="Polar residues" evidence="1">
    <location>
        <begin position="1"/>
        <end position="10"/>
    </location>
</feature>
<dbReference type="Proteomes" id="UP000269396">
    <property type="component" value="Unassembled WGS sequence"/>
</dbReference>
<accession>A0A183NQD7</accession>
<evidence type="ECO:0000313" key="3">
    <source>
        <dbReference type="Proteomes" id="UP000269396"/>
    </source>
</evidence>
<dbReference type="STRING" id="31246.A0A183NQD7"/>
<keyword evidence="3" id="KW-1185">Reference proteome</keyword>
<proteinExistence type="predicted"/>
<dbReference type="EMBL" id="UZAL01011582">
    <property type="protein sequence ID" value="VDP05416.1"/>
    <property type="molecule type" value="Genomic_DNA"/>
</dbReference>
<reference evidence="2 3" key="1">
    <citation type="submission" date="2018-11" db="EMBL/GenBank/DDBJ databases">
        <authorList>
            <consortium name="Pathogen Informatics"/>
        </authorList>
    </citation>
    <scope>NUCLEOTIDE SEQUENCE [LARGE SCALE GENOMIC DNA]</scope>
    <source>
        <strain>Denwood</strain>
        <strain evidence="3">Zambia</strain>
    </source>
</reference>
<feature type="region of interest" description="Disordered" evidence="1">
    <location>
        <begin position="1"/>
        <end position="20"/>
    </location>
</feature>
<evidence type="ECO:0000256" key="1">
    <source>
        <dbReference type="SAM" id="MobiDB-lite"/>
    </source>
</evidence>
<sequence length="59" mass="6694">MSNALASNAASRKKSKHLQSDLLTKNVNELTPEEGHDNIPSKFFYWITLVLIHGFTTMF</sequence>
<gene>
    <name evidence="2" type="ORF">SMTD_LOCUS4323</name>
</gene>
<name>A0A183NQD7_9TREM</name>
<dbReference type="AlphaFoldDB" id="A0A183NQD7"/>